<comment type="caution">
    <text evidence="8">The sequence shown here is derived from an EMBL/GenBank/DDBJ whole genome shotgun (WGS) entry which is preliminary data.</text>
</comment>
<dbReference type="GO" id="GO:0005978">
    <property type="term" value="P:glycogen biosynthetic process"/>
    <property type="evidence" value="ECO:0007669"/>
    <property type="project" value="UniProtKB-UniRule"/>
</dbReference>
<organism evidence="8 9">
    <name type="scientific">Candidatus Roizmanbacteria bacterium CG22_combo_CG10-13_8_21_14_all_34_12</name>
    <dbReference type="NCBI Taxonomy" id="1974860"/>
    <lineage>
        <taxon>Bacteria</taxon>
        <taxon>Candidatus Roizmaniibacteriota</taxon>
    </lineage>
</organism>
<dbReference type="InterPro" id="IPR013534">
    <property type="entry name" value="Starch_synth_cat_dom"/>
</dbReference>
<dbReference type="AlphaFoldDB" id="A0A2H0C1R9"/>
<dbReference type="NCBIfam" id="TIGR02095">
    <property type="entry name" value="glgA"/>
    <property type="match status" value="1"/>
</dbReference>
<comment type="pathway">
    <text evidence="6">Glycan biosynthesis; glycogen biosynthesis.</text>
</comment>
<evidence type="ECO:0000313" key="9">
    <source>
        <dbReference type="Proteomes" id="UP000229699"/>
    </source>
</evidence>
<accession>A0A2H0C1R9</accession>
<feature type="domain" description="Starch synthase catalytic" evidence="7">
    <location>
        <begin position="2"/>
        <end position="226"/>
    </location>
</feature>
<comment type="caution">
    <text evidence="6">Lacks conserved residue(s) required for the propagation of feature annotation.</text>
</comment>
<dbReference type="InterPro" id="IPR011835">
    <property type="entry name" value="GS/SS"/>
</dbReference>
<evidence type="ECO:0000313" key="8">
    <source>
        <dbReference type="EMBL" id="PIP63310.1"/>
    </source>
</evidence>
<keyword evidence="4 6" id="KW-0808">Transferase</keyword>
<dbReference type="Pfam" id="PF08323">
    <property type="entry name" value="Glyco_transf_5"/>
    <property type="match status" value="1"/>
</dbReference>
<protein>
    <recommendedName>
        <fullName evidence="6">Glycogen synthase</fullName>
        <ecNumber evidence="6">2.4.1.21</ecNumber>
    </recommendedName>
    <alternativeName>
        <fullName evidence="6">Starch [bacterial glycogen] synthase</fullName>
    </alternativeName>
</protein>
<keyword evidence="3 6" id="KW-0328">Glycosyltransferase</keyword>
<evidence type="ECO:0000256" key="2">
    <source>
        <dbReference type="ARBA" id="ARBA00010281"/>
    </source>
</evidence>
<comment type="function">
    <text evidence="6">Synthesizes alpha-1,4-glucan chains using ADP-glucose.</text>
</comment>
<gene>
    <name evidence="6" type="primary">glgA</name>
    <name evidence="8" type="ORF">COW97_03220</name>
</gene>
<comment type="similarity">
    <text evidence="2 6">Belongs to the glycosyltransferase 1 family. Bacterial/plant glycogen synthase subfamily.</text>
</comment>
<dbReference type="UniPathway" id="UPA00164"/>
<dbReference type="GO" id="GO:0004373">
    <property type="term" value="F:alpha-1,4-glucan glucosyltransferase (UDP-glucose donor) activity"/>
    <property type="evidence" value="ECO:0007669"/>
    <property type="project" value="InterPro"/>
</dbReference>
<dbReference type="Proteomes" id="UP000229699">
    <property type="component" value="Unassembled WGS sequence"/>
</dbReference>
<dbReference type="CDD" id="cd03791">
    <property type="entry name" value="GT5_Glycogen_synthase_DULL1-like"/>
    <property type="match status" value="1"/>
</dbReference>
<evidence type="ECO:0000256" key="6">
    <source>
        <dbReference type="HAMAP-Rule" id="MF_00484"/>
    </source>
</evidence>
<evidence type="ECO:0000256" key="5">
    <source>
        <dbReference type="ARBA" id="ARBA00023056"/>
    </source>
</evidence>
<comment type="catalytic activity">
    <reaction evidence="1 6">
        <text>[(1-&gt;4)-alpha-D-glucosyl](n) + ADP-alpha-D-glucose = [(1-&gt;4)-alpha-D-glucosyl](n+1) + ADP + H(+)</text>
        <dbReference type="Rhea" id="RHEA:18189"/>
        <dbReference type="Rhea" id="RHEA-COMP:9584"/>
        <dbReference type="Rhea" id="RHEA-COMP:9587"/>
        <dbReference type="ChEBI" id="CHEBI:15378"/>
        <dbReference type="ChEBI" id="CHEBI:15444"/>
        <dbReference type="ChEBI" id="CHEBI:57498"/>
        <dbReference type="ChEBI" id="CHEBI:456216"/>
        <dbReference type="EC" id="2.4.1.21"/>
    </reaction>
</comment>
<name>A0A2H0C1R9_9BACT</name>
<keyword evidence="5 6" id="KW-0320">Glycogen biosynthesis</keyword>
<dbReference type="PANTHER" id="PTHR45825">
    <property type="entry name" value="GRANULE-BOUND STARCH SYNTHASE 1, CHLOROPLASTIC/AMYLOPLASTIC"/>
    <property type="match status" value="1"/>
</dbReference>
<reference evidence="8 9" key="1">
    <citation type="submission" date="2017-09" db="EMBL/GenBank/DDBJ databases">
        <title>Depth-based differentiation of microbial function through sediment-hosted aquifers and enrichment of novel symbionts in the deep terrestrial subsurface.</title>
        <authorList>
            <person name="Probst A.J."/>
            <person name="Ladd B."/>
            <person name="Jarett J.K."/>
            <person name="Geller-Mcgrath D.E."/>
            <person name="Sieber C.M."/>
            <person name="Emerson J.B."/>
            <person name="Anantharaman K."/>
            <person name="Thomas B.C."/>
            <person name="Malmstrom R."/>
            <person name="Stieglmeier M."/>
            <person name="Klingl A."/>
            <person name="Woyke T."/>
            <person name="Ryan C.M."/>
            <person name="Banfield J.F."/>
        </authorList>
    </citation>
    <scope>NUCLEOTIDE SEQUENCE [LARGE SCALE GENOMIC DNA]</scope>
    <source>
        <strain evidence="8">CG22_combo_CG10-13_8_21_14_all_34_12</strain>
    </source>
</reference>
<proteinExistence type="inferred from homology"/>
<dbReference type="SUPFAM" id="SSF53756">
    <property type="entry name" value="UDP-Glycosyltransferase/glycogen phosphorylase"/>
    <property type="match status" value="1"/>
</dbReference>
<evidence type="ECO:0000256" key="3">
    <source>
        <dbReference type="ARBA" id="ARBA00022676"/>
    </source>
</evidence>
<evidence type="ECO:0000259" key="7">
    <source>
        <dbReference type="Pfam" id="PF08323"/>
    </source>
</evidence>
<dbReference type="GO" id="GO:0009011">
    <property type="term" value="F:alpha-1,4-glucan glucosyltransferase (ADP-glucose donor) activity"/>
    <property type="evidence" value="ECO:0007669"/>
    <property type="project" value="UniProtKB-UniRule"/>
</dbReference>
<sequence length="469" mass="54326">MKVLFAVWELVPFFQVGGLGDVAKALPKNLHRQGVDVRVILPFYKALKLHRLQKKEIKKFTAIYDGKKQKVTIFQIHFLDENIPVYILKNEKWLDIPSRDTFSFYNLCVYEILKNNYLSWIPEIVHCHDHHTGLIPLLIKHNNLKFKTLLTIHNLNHQGKYSLDVIKRTGLDHSKCRVIQWETKKKQVNFLLEGIIHADLVNAVSPSYAKEILTEEYGCGLDEIIRNEGQKISGILNGIDYDSRDPVHDKNINYHYGVNDSPIQGKHLNKKFLQDKLGFTVSDDIPLIGFIGRFESKQKGLDIMHKMIRRVNLQKFQFVILGQGEIEWEDQFLWLASFYKKNVAYISVFDKKIASQIYAASDFLLVPSRFEPCGLIQMIAMRYGTLPIARETGGLKDSIIDGVDGFLFKKYSSFDLEMVMKKAVAIWKNDKNKINEMIVNAMKKDFTWDKSAREYIKLYNKLCSPSETS</sequence>
<dbReference type="PANTHER" id="PTHR45825:SF11">
    <property type="entry name" value="ALPHA AMYLASE DOMAIN-CONTAINING PROTEIN"/>
    <property type="match status" value="1"/>
</dbReference>
<dbReference type="Pfam" id="PF13692">
    <property type="entry name" value="Glyco_trans_1_4"/>
    <property type="match status" value="1"/>
</dbReference>
<dbReference type="EMBL" id="PCTC01000068">
    <property type="protein sequence ID" value="PIP63310.1"/>
    <property type="molecule type" value="Genomic_DNA"/>
</dbReference>
<dbReference type="Gene3D" id="3.40.50.2000">
    <property type="entry name" value="Glycogen Phosphorylase B"/>
    <property type="match status" value="2"/>
</dbReference>
<dbReference type="EC" id="2.4.1.21" evidence="6"/>
<evidence type="ECO:0000256" key="4">
    <source>
        <dbReference type="ARBA" id="ARBA00022679"/>
    </source>
</evidence>
<evidence type="ECO:0000256" key="1">
    <source>
        <dbReference type="ARBA" id="ARBA00001478"/>
    </source>
</evidence>
<dbReference type="HAMAP" id="MF_00484">
    <property type="entry name" value="Glycogen_synth"/>
    <property type="match status" value="1"/>
</dbReference>